<evidence type="ECO:0000313" key="2">
    <source>
        <dbReference type="EMBL" id="KKA22626.1"/>
    </source>
</evidence>
<feature type="region of interest" description="Disordered" evidence="1">
    <location>
        <begin position="1"/>
        <end position="149"/>
    </location>
</feature>
<proteinExistence type="predicted"/>
<dbReference type="RefSeq" id="XP_013329238.1">
    <property type="nucleotide sequence ID" value="XM_013473784.1"/>
</dbReference>
<dbReference type="AlphaFoldDB" id="A0A0F4YXT3"/>
<comment type="caution">
    <text evidence="2">The sequence shown here is derived from an EMBL/GenBank/DDBJ whole genome shotgun (WGS) entry which is preliminary data.</text>
</comment>
<feature type="compositionally biased region" description="Acidic residues" evidence="1">
    <location>
        <begin position="125"/>
        <end position="134"/>
    </location>
</feature>
<reference evidence="2 3" key="1">
    <citation type="submission" date="2015-04" db="EMBL/GenBank/DDBJ databases">
        <authorList>
            <person name="Heijne W.H."/>
            <person name="Fedorova N.D."/>
            <person name="Nierman W.C."/>
            <person name="Vollebregt A.W."/>
            <person name="Zhao Z."/>
            <person name="Wu L."/>
            <person name="Kumar M."/>
            <person name="Stam H."/>
            <person name="van den Berg M.A."/>
            <person name="Pel H.J."/>
        </authorList>
    </citation>
    <scope>NUCLEOTIDE SEQUENCE [LARGE SCALE GENOMIC DNA]</scope>
    <source>
        <strain evidence="2 3">CBS 393.64</strain>
    </source>
</reference>
<accession>A0A0F4YXT3</accession>
<gene>
    <name evidence="2" type="ORF">T310_3363</name>
</gene>
<dbReference type="GeneID" id="25315713"/>
<protein>
    <submittedName>
        <fullName evidence="2">Uncharacterized protein</fullName>
    </submittedName>
</protein>
<name>A0A0F4YXT3_RASE3</name>
<evidence type="ECO:0000256" key="1">
    <source>
        <dbReference type="SAM" id="MobiDB-lite"/>
    </source>
</evidence>
<organism evidence="2 3">
    <name type="scientific">Rasamsonia emersonii (strain ATCC 16479 / CBS 393.64 / IMI 116815)</name>
    <dbReference type="NCBI Taxonomy" id="1408163"/>
    <lineage>
        <taxon>Eukaryota</taxon>
        <taxon>Fungi</taxon>
        <taxon>Dikarya</taxon>
        <taxon>Ascomycota</taxon>
        <taxon>Pezizomycotina</taxon>
        <taxon>Eurotiomycetes</taxon>
        <taxon>Eurotiomycetidae</taxon>
        <taxon>Eurotiales</taxon>
        <taxon>Trichocomaceae</taxon>
        <taxon>Rasamsonia</taxon>
    </lineage>
</organism>
<feature type="region of interest" description="Disordered" evidence="1">
    <location>
        <begin position="288"/>
        <end position="332"/>
    </location>
</feature>
<feature type="compositionally biased region" description="Polar residues" evidence="1">
    <location>
        <begin position="76"/>
        <end position="87"/>
    </location>
</feature>
<feature type="compositionally biased region" description="Low complexity" evidence="1">
    <location>
        <begin position="295"/>
        <end position="317"/>
    </location>
</feature>
<evidence type="ECO:0000313" key="3">
    <source>
        <dbReference type="Proteomes" id="UP000053958"/>
    </source>
</evidence>
<dbReference type="Proteomes" id="UP000053958">
    <property type="component" value="Unassembled WGS sequence"/>
</dbReference>
<sequence>MSANRAPAAIPYDLRKKHIPRIPSPAPNQDPAGNYTPMAAARKIRKMRQKKASEASRASGARSSAERPQAKAPASQKRSLPAPSNASKRVRFEISNEAVTESVPEAVGDASDDAPVDTPANAPDEVSDLQESVDNESPREPPAEDEEEEAARALYTTKERFKKLVYKRRVEEARRRLQEAEEDTYIPTSDIEEEMDELLRAADYPVALYLRIYLNKTLVVRKALPDSTRPIVRLATGRGGSKAHDIDDFTNAEAEQILALLDRQHKTFPRSQIQLHFEIKVVCEALQGNKKKSRQSSQPPKQSTTDEASSPISSSPPVASTRSNRTGRLLEQHSRRLESIRIAGDFQRQLMERYRCLDDNCTNKNNYCFPDPTDPNLHYNITAAQHEMWA</sequence>
<feature type="non-terminal residue" evidence="2">
    <location>
        <position position="390"/>
    </location>
</feature>
<dbReference type="EMBL" id="LASV01000134">
    <property type="protein sequence ID" value="KKA22626.1"/>
    <property type="molecule type" value="Genomic_DNA"/>
</dbReference>
<keyword evidence="3" id="KW-1185">Reference proteome</keyword>